<name>A0ABS5YVV0_9ACTN</name>
<organism evidence="3 4">
    <name type="scientific">Paractinoplanes bogorensis</name>
    <dbReference type="NCBI Taxonomy" id="1610840"/>
    <lineage>
        <taxon>Bacteria</taxon>
        <taxon>Bacillati</taxon>
        <taxon>Actinomycetota</taxon>
        <taxon>Actinomycetes</taxon>
        <taxon>Micromonosporales</taxon>
        <taxon>Micromonosporaceae</taxon>
        <taxon>Paractinoplanes</taxon>
    </lineage>
</organism>
<gene>
    <name evidence="3" type="ORF">KOI35_25360</name>
</gene>
<sequence length="353" mass="37318">MNRLAVLSLLVSAAVVPVGAAAQAAPASNSAGATRGAAGNCAPGVSAVSFSDALDKVVRDGVTVGGLSSLAWDKRTRSWASTVDNRGTEPARIWFFRDPANPKLIGDPLILRKPDGSPYDGVTADDEGLVVLANGDFVVSSEVEPAIRIFGRDGVEKASLPVPARFVAEKTVNATLEGLTIMPDGNRIIAAMEGALSGDTDAALHRFLVYERRHNQWKLSKQIAYRTEPGLRVPEVTAYGKNSLLVMEASFTAGVGNTVKLYAVPTIKHAPDVSQVADLATLPPRAVPAKKLVVDLVNCPTLGATAKQPQPNPLLDNYEAMALDGNRLHILSDDNFGATQITRLLTLKVKLPS</sequence>
<keyword evidence="1" id="KW-0732">Signal</keyword>
<dbReference type="RefSeq" id="WP_215790743.1">
    <property type="nucleotide sequence ID" value="NZ_JAHKKG010000007.1"/>
</dbReference>
<evidence type="ECO:0000256" key="1">
    <source>
        <dbReference type="SAM" id="SignalP"/>
    </source>
</evidence>
<dbReference type="Pfam" id="PF13449">
    <property type="entry name" value="Phytase-like"/>
    <property type="match status" value="1"/>
</dbReference>
<feature type="signal peptide" evidence="1">
    <location>
        <begin position="1"/>
        <end position="24"/>
    </location>
</feature>
<dbReference type="Proteomes" id="UP001519654">
    <property type="component" value="Unassembled WGS sequence"/>
</dbReference>
<reference evidence="3 4" key="1">
    <citation type="submission" date="2021-06" db="EMBL/GenBank/DDBJ databases">
        <title>Actinoplanes lichenicola sp. nov., and Actinoplanes ovalisporus sp. nov., isolated from lichen in Thailand.</title>
        <authorList>
            <person name="Saeng-In P."/>
            <person name="Kanchanasin P."/>
            <person name="Yuki M."/>
            <person name="Kudo T."/>
            <person name="Ohkuma M."/>
            <person name="Phongsopitanun W."/>
            <person name="Tanasupawat S."/>
        </authorList>
    </citation>
    <scope>NUCLEOTIDE SEQUENCE [LARGE SCALE GENOMIC DNA]</scope>
    <source>
        <strain evidence="3 4">NBRC 110975</strain>
    </source>
</reference>
<comment type="caution">
    <text evidence="3">The sequence shown here is derived from an EMBL/GenBank/DDBJ whole genome shotgun (WGS) entry which is preliminary data.</text>
</comment>
<dbReference type="EMBL" id="JAHKKG010000007">
    <property type="protein sequence ID" value="MBU2666844.1"/>
    <property type="molecule type" value="Genomic_DNA"/>
</dbReference>
<feature type="chain" id="PRO_5045600110" evidence="1">
    <location>
        <begin position="25"/>
        <end position="353"/>
    </location>
</feature>
<protein>
    <submittedName>
        <fullName evidence="3">Esterase-like activity of phytase family protein</fullName>
    </submittedName>
</protein>
<dbReference type="InterPro" id="IPR027372">
    <property type="entry name" value="Phytase-like_dom"/>
</dbReference>
<proteinExistence type="predicted"/>
<accession>A0ABS5YVV0</accession>
<evidence type="ECO:0000313" key="3">
    <source>
        <dbReference type="EMBL" id="MBU2666844.1"/>
    </source>
</evidence>
<evidence type="ECO:0000313" key="4">
    <source>
        <dbReference type="Proteomes" id="UP001519654"/>
    </source>
</evidence>
<keyword evidence="4" id="KW-1185">Reference proteome</keyword>
<evidence type="ECO:0000259" key="2">
    <source>
        <dbReference type="Pfam" id="PF13449"/>
    </source>
</evidence>
<feature type="domain" description="Phytase-like" evidence="2">
    <location>
        <begin position="63"/>
        <end position="336"/>
    </location>
</feature>